<evidence type="ECO:0000256" key="1">
    <source>
        <dbReference type="SAM" id="MobiDB-lite"/>
    </source>
</evidence>
<evidence type="ECO:0000313" key="2">
    <source>
        <dbReference type="EMBL" id="CAJ0928558.1"/>
    </source>
</evidence>
<gene>
    <name evidence="2" type="ORF">RIMI_LOCUS3504713</name>
</gene>
<proteinExistence type="predicted"/>
<dbReference type="EMBL" id="CAUEEQ010005302">
    <property type="protein sequence ID" value="CAJ0928558.1"/>
    <property type="molecule type" value="Genomic_DNA"/>
</dbReference>
<dbReference type="PANTHER" id="PTHR21301">
    <property type="entry name" value="REVERSE TRANSCRIPTASE"/>
    <property type="match status" value="1"/>
</dbReference>
<feature type="region of interest" description="Disordered" evidence="1">
    <location>
        <begin position="26"/>
        <end position="75"/>
    </location>
</feature>
<organism evidence="2 3">
    <name type="scientific">Ranitomeya imitator</name>
    <name type="common">mimic poison frog</name>
    <dbReference type="NCBI Taxonomy" id="111125"/>
    <lineage>
        <taxon>Eukaryota</taxon>
        <taxon>Metazoa</taxon>
        <taxon>Chordata</taxon>
        <taxon>Craniata</taxon>
        <taxon>Vertebrata</taxon>
        <taxon>Euteleostomi</taxon>
        <taxon>Amphibia</taxon>
        <taxon>Batrachia</taxon>
        <taxon>Anura</taxon>
        <taxon>Neobatrachia</taxon>
        <taxon>Hyloidea</taxon>
        <taxon>Dendrobatidae</taxon>
        <taxon>Dendrobatinae</taxon>
        <taxon>Ranitomeya</taxon>
    </lineage>
</organism>
<evidence type="ECO:0008006" key="4">
    <source>
        <dbReference type="Google" id="ProtNLM"/>
    </source>
</evidence>
<feature type="compositionally biased region" description="Low complexity" evidence="1">
    <location>
        <begin position="26"/>
        <end position="40"/>
    </location>
</feature>
<dbReference type="PANTHER" id="PTHR21301:SF12">
    <property type="match status" value="1"/>
</dbReference>
<name>A0ABN9L2S0_9NEOB</name>
<comment type="caution">
    <text evidence="2">The sequence shown here is derived from an EMBL/GenBank/DDBJ whole genome shotgun (WGS) entry which is preliminary data.</text>
</comment>
<dbReference type="Proteomes" id="UP001176940">
    <property type="component" value="Unassembled WGS sequence"/>
</dbReference>
<sequence>MRDLSDLENNRVYKWKLPPRNIRGRSASFSSATSIESTSSGQHRTYNTRFNKQKNNARRTPPGNKSAYKAVPSTSGSGNKVINLSDIELTQPQLEVLNLGLNLSPTAKFDAFSAVKDVHLFARKLLLKNLHHKSPNMGSELTPETTAELETLENLTELLREQEQPYESKFPKSLIPKSKKFPPLTLSTNIDLFVKLVTADLKNVPTKVCEHKMAIEQLAKRTDIVIKPSDKGGNIVIWPCAMYEKEVNRQLRDVNCYRKFTFNPLSTFCSQLKILLGRAVDSQVITKKQMEYLTIEYPTIATFYALPKVHKNKLSPPGRPIVSGNNNFCEPICKLIDYVLHPLVETLPSHLKDTNDVLRKLDGLQLEDDMILVTCDIESLYTSIRHEDGIFAVEQFLKMSAFDGEFCTFILDLL</sequence>
<evidence type="ECO:0000313" key="3">
    <source>
        <dbReference type="Proteomes" id="UP001176940"/>
    </source>
</evidence>
<accession>A0ABN9L2S0</accession>
<feature type="compositionally biased region" description="Polar residues" evidence="1">
    <location>
        <begin position="41"/>
        <end position="50"/>
    </location>
</feature>
<reference evidence="2" key="1">
    <citation type="submission" date="2023-07" db="EMBL/GenBank/DDBJ databases">
        <authorList>
            <person name="Stuckert A."/>
        </authorList>
    </citation>
    <scope>NUCLEOTIDE SEQUENCE</scope>
</reference>
<keyword evidence="3" id="KW-1185">Reference proteome</keyword>
<protein>
    <recommendedName>
        <fullName evidence="4">Reverse transcriptase domain-containing protein</fullName>
    </recommendedName>
</protein>